<organism evidence="1 2">
    <name type="scientific">Kineosporia babensis</name>
    <dbReference type="NCBI Taxonomy" id="499548"/>
    <lineage>
        <taxon>Bacteria</taxon>
        <taxon>Bacillati</taxon>
        <taxon>Actinomycetota</taxon>
        <taxon>Actinomycetes</taxon>
        <taxon>Kineosporiales</taxon>
        <taxon>Kineosporiaceae</taxon>
        <taxon>Kineosporia</taxon>
    </lineage>
</organism>
<dbReference type="RefSeq" id="WP_231444556.1">
    <property type="nucleotide sequence ID" value="NZ_JAJOMB010000011.1"/>
</dbReference>
<sequence length="144" mass="15816">MSDSETRRRLVTESWSAAWDDGDVDALDQLLAPDYRRRARNDDEGLDREAFKATIITTRAAFPDLVTTIDDLVVEGDKVAVRWHSAGTHSHPFLGVPATKRRVEVSGATFAAFGPDGLIHTEDVTWDPRGLLTAIGVITVGQDQ</sequence>
<keyword evidence="2" id="KW-1185">Reference proteome</keyword>
<evidence type="ECO:0000313" key="1">
    <source>
        <dbReference type="EMBL" id="MCD5313406.1"/>
    </source>
</evidence>
<dbReference type="Pfam" id="PF07366">
    <property type="entry name" value="SnoaL"/>
    <property type="match status" value="1"/>
</dbReference>
<dbReference type="EMBL" id="JAJOMB010000011">
    <property type="protein sequence ID" value="MCD5313406.1"/>
    <property type="molecule type" value="Genomic_DNA"/>
</dbReference>
<dbReference type="Gene3D" id="3.10.450.50">
    <property type="match status" value="1"/>
</dbReference>
<protein>
    <submittedName>
        <fullName evidence="1">Ester cyclase</fullName>
    </submittedName>
</protein>
<gene>
    <name evidence="1" type="ORF">LR394_21085</name>
</gene>
<accession>A0A9X1SVA1</accession>
<evidence type="ECO:0000313" key="2">
    <source>
        <dbReference type="Proteomes" id="UP001138997"/>
    </source>
</evidence>
<dbReference type="PANTHER" id="PTHR38436">
    <property type="entry name" value="POLYKETIDE CYCLASE SNOAL-LIKE DOMAIN"/>
    <property type="match status" value="1"/>
</dbReference>
<dbReference type="Proteomes" id="UP001138997">
    <property type="component" value="Unassembled WGS sequence"/>
</dbReference>
<reference evidence="1" key="1">
    <citation type="submission" date="2021-11" db="EMBL/GenBank/DDBJ databases">
        <title>Streptomyces corallinus and Kineosporia corallina sp. nov., two new coral-derived marine actinobacteria.</title>
        <authorList>
            <person name="Buangrab K."/>
            <person name="Sutthacheep M."/>
            <person name="Yeemin T."/>
            <person name="Harunari E."/>
            <person name="Igarashi Y."/>
            <person name="Sripreechasak P."/>
            <person name="Kanchanasin P."/>
            <person name="Tanasupawat S."/>
            <person name="Phongsopitanun W."/>
        </authorList>
    </citation>
    <scope>NUCLEOTIDE SEQUENCE</scope>
    <source>
        <strain evidence="1">JCM 31032</strain>
    </source>
</reference>
<comment type="caution">
    <text evidence="1">The sequence shown here is derived from an EMBL/GenBank/DDBJ whole genome shotgun (WGS) entry which is preliminary data.</text>
</comment>
<dbReference type="GO" id="GO:0030638">
    <property type="term" value="P:polyketide metabolic process"/>
    <property type="evidence" value="ECO:0007669"/>
    <property type="project" value="InterPro"/>
</dbReference>
<name>A0A9X1SVA1_9ACTN</name>
<dbReference type="InterPro" id="IPR009959">
    <property type="entry name" value="Cyclase_SnoaL-like"/>
</dbReference>
<dbReference type="InterPro" id="IPR032710">
    <property type="entry name" value="NTF2-like_dom_sf"/>
</dbReference>
<dbReference type="AlphaFoldDB" id="A0A9X1SVA1"/>
<proteinExistence type="predicted"/>
<dbReference type="SUPFAM" id="SSF54427">
    <property type="entry name" value="NTF2-like"/>
    <property type="match status" value="1"/>
</dbReference>
<dbReference type="PANTHER" id="PTHR38436:SF1">
    <property type="entry name" value="ESTER CYCLASE"/>
    <property type="match status" value="1"/>
</dbReference>